<evidence type="ECO:0000313" key="3">
    <source>
        <dbReference type="Proteomes" id="UP001237207"/>
    </source>
</evidence>
<comment type="caution">
    <text evidence="2">The sequence shown here is derived from an EMBL/GenBank/DDBJ whole genome shotgun (WGS) entry which is preliminary data.</text>
</comment>
<evidence type="ECO:0000256" key="1">
    <source>
        <dbReference type="SAM" id="Phobius"/>
    </source>
</evidence>
<dbReference type="GO" id="GO:0032259">
    <property type="term" value="P:methylation"/>
    <property type="evidence" value="ECO:0007669"/>
    <property type="project" value="UniProtKB-KW"/>
</dbReference>
<keyword evidence="3" id="KW-1185">Reference proteome</keyword>
<keyword evidence="1" id="KW-1133">Transmembrane helix</keyword>
<keyword evidence="1" id="KW-0472">Membrane</keyword>
<name>A0AAJ1T1J9_9BACI</name>
<dbReference type="GO" id="GO:0008168">
    <property type="term" value="F:methyltransferase activity"/>
    <property type="evidence" value="ECO:0007669"/>
    <property type="project" value="UniProtKB-KW"/>
</dbReference>
<protein>
    <submittedName>
        <fullName evidence="2">Isoprenylcysteine carboxyl methyltransferase (ICMT) family protein YpbQ</fullName>
    </submittedName>
</protein>
<keyword evidence="2" id="KW-0489">Methyltransferase</keyword>
<feature type="transmembrane region" description="Helical" evidence="1">
    <location>
        <begin position="29"/>
        <end position="48"/>
    </location>
</feature>
<gene>
    <name evidence="2" type="ORF">J2S13_003148</name>
</gene>
<keyword evidence="1" id="KW-0812">Transmembrane</keyword>
<organism evidence="2 3">
    <name type="scientific">Oikeobacillus pervagus</name>
    <dbReference type="NCBI Taxonomy" id="1325931"/>
    <lineage>
        <taxon>Bacteria</taxon>
        <taxon>Bacillati</taxon>
        <taxon>Bacillota</taxon>
        <taxon>Bacilli</taxon>
        <taxon>Bacillales</taxon>
        <taxon>Bacillaceae</taxon>
        <taxon>Oikeobacillus</taxon>
    </lineage>
</organism>
<proteinExistence type="predicted"/>
<feature type="transmembrane region" description="Helical" evidence="1">
    <location>
        <begin position="6"/>
        <end position="22"/>
    </location>
</feature>
<dbReference type="RefSeq" id="WP_307258745.1">
    <property type="nucleotide sequence ID" value="NZ_JAUSUC010000065.1"/>
</dbReference>
<reference evidence="2" key="1">
    <citation type="submission" date="2023-07" db="EMBL/GenBank/DDBJ databases">
        <title>Genomic Encyclopedia of Type Strains, Phase IV (KMG-IV): sequencing the most valuable type-strain genomes for metagenomic binning, comparative biology and taxonomic classification.</title>
        <authorList>
            <person name="Goeker M."/>
        </authorList>
    </citation>
    <scope>NUCLEOTIDE SEQUENCE</scope>
    <source>
        <strain evidence="2">DSM 23947</strain>
    </source>
</reference>
<evidence type="ECO:0000313" key="2">
    <source>
        <dbReference type="EMBL" id="MDQ0216674.1"/>
    </source>
</evidence>
<dbReference type="Proteomes" id="UP001237207">
    <property type="component" value="Unassembled WGS sequence"/>
</dbReference>
<accession>A0AAJ1T1J9</accession>
<sequence length="61" mass="7281">MFKKSLSYPLAYFIVATVWQLILKKEISWIDNIGVCFIIFLFILSYNWSKVPYEWKRGGKS</sequence>
<keyword evidence="2" id="KW-0808">Transferase</keyword>
<dbReference type="EMBL" id="JAUSUC010000065">
    <property type="protein sequence ID" value="MDQ0216674.1"/>
    <property type="molecule type" value="Genomic_DNA"/>
</dbReference>
<dbReference type="AlphaFoldDB" id="A0AAJ1T1J9"/>